<accession>A0ABV0K9F5</accession>
<name>A0ABV0K9F5_9CYAN</name>
<keyword evidence="2" id="KW-1185">Reference proteome</keyword>
<reference evidence="1 2" key="1">
    <citation type="submission" date="2022-04" db="EMBL/GenBank/DDBJ databases">
        <title>Positive selection, recombination, and allopatry shape intraspecific diversity of widespread and dominant cyanobacteria.</title>
        <authorList>
            <person name="Wei J."/>
            <person name="Shu W."/>
            <person name="Hu C."/>
        </authorList>
    </citation>
    <scope>NUCLEOTIDE SEQUENCE [LARGE SCALE GENOMIC DNA]</scope>
    <source>
        <strain evidence="1 2">DQ-A4</strain>
    </source>
</reference>
<organism evidence="1 2">
    <name type="scientific">Leptolyngbya subtilissima DQ-A4</name>
    <dbReference type="NCBI Taxonomy" id="2933933"/>
    <lineage>
        <taxon>Bacteria</taxon>
        <taxon>Bacillati</taxon>
        <taxon>Cyanobacteriota</taxon>
        <taxon>Cyanophyceae</taxon>
        <taxon>Leptolyngbyales</taxon>
        <taxon>Leptolyngbyaceae</taxon>
        <taxon>Leptolyngbya group</taxon>
        <taxon>Leptolyngbya</taxon>
    </lineage>
</organism>
<sequence>MSASLMLNISLPDSVGAAIAQQAERAGFDTATDYLVHLVLRDQERLSQQAKIEALLLEGLESGEPIEATDEWWERKRSALIAQLPTE</sequence>
<dbReference type="EMBL" id="JAMPKX010000012">
    <property type="protein sequence ID" value="MEP0949402.1"/>
    <property type="molecule type" value="Genomic_DNA"/>
</dbReference>
<proteinExistence type="predicted"/>
<evidence type="ECO:0000313" key="2">
    <source>
        <dbReference type="Proteomes" id="UP001482513"/>
    </source>
</evidence>
<evidence type="ECO:0000313" key="1">
    <source>
        <dbReference type="EMBL" id="MEP0949402.1"/>
    </source>
</evidence>
<gene>
    <name evidence="1" type="ORF">NC992_21150</name>
</gene>
<comment type="caution">
    <text evidence="1">The sequence shown here is derived from an EMBL/GenBank/DDBJ whole genome shotgun (WGS) entry which is preliminary data.</text>
</comment>
<dbReference type="Proteomes" id="UP001482513">
    <property type="component" value="Unassembled WGS sequence"/>
</dbReference>
<protein>
    <submittedName>
        <fullName evidence="1">Type II toxin-antitoxin system ParD family antitoxin</fullName>
    </submittedName>
</protein>